<accession>A0A0F8XI23</accession>
<comment type="caution">
    <text evidence="1">The sequence shown here is derived from an EMBL/GenBank/DDBJ whole genome shotgun (WGS) entry which is preliminary data.</text>
</comment>
<dbReference type="EMBL" id="LAZR01059079">
    <property type="protein sequence ID" value="KKK68553.1"/>
    <property type="molecule type" value="Genomic_DNA"/>
</dbReference>
<gene>
    <name evidence="1" type="ORF">LCGC14_2942900</name>
</gene>
<evidence type="ECO:0000313" key="1">
    <source>
        <dbReference type="EMBL" id="KKK68553.1"/>
    </source>
</evidence>
<dbReference type="AlphaFoldDB" id="A0A0F8XI23"/>
<name>A0A0F8XI23_9ZZZZ</name>
<feature type="non-terminal residue" evidence="1">
    <location>
        <position position="377"/>
    </location>
</feature>
<protein>
    <submittedName>
        <fullName evidence="1">Uncharacterized protein</fullName>
    </submittedName>
</protein>
<organism evidence="1">
    <name type="scientific">marine sediment metagenome</name>
    <dbReference type="NCBI Taxonomy" id="412755"/>
    <lineage>
        <taxon>unclassified sequences</taxon>
        <taxon>metagenomes</taxon>
        <taxon>ecological metagenomes</taxon>
    </lineage>
</organism>
<proteinExistence type="predicted"/>
<sequence>YYDGTNWREHGRDADREDLVARNLNLSGTFDSNLIADTAGRDLCSTGARCDLFSQSHDISSGTTEAALNHVNTGPASWVSLPLSDWHSASRFIINGFPESAQNIVGVVQTLVAGIEIPSDASMASGSGHGAALAGYARSASTNVGGVGLYGQGRVNANTVSAWGANVAVGNCAIQACTDTNGFTGNSLWGLEINARIVSPATSVNLRGLDLVGAATLQPGGEARAITIRPLGVFESPPIKWKSGLHIFDGSVDVGIRLGTNAEGNSTGSQTIQFLSRDAGAVERTAQFQADLSGNLTVAAAGNNVADFRADGDFQIRNNLVLRQTTANYTLSWDDPAAARAISIPDPLGTDVFVFRDMVQTLKNKTLNPLEGTLFDG</sequence>
<reference evidence="1" key="1">
    <citation type="journal article" date="2015" name="Nature">
        <title>Complex archaea that bridge the gap between prokaryotes and eukaryotes.</title>
        <authorList>
            <person name="Spang A."/>
            <person name="Saw J.H."/>
            <person name="Jorgensen S.L."/>
            <person name="Zaremba-Niedzwiedzka K."/>
            <person name="Martijn J."/>
            <person name="Lind A.E."/>
            <person name="van Eijk R."/>
            <person name="Schleper C."/>
            <person name="Guy L."/>
            <person name="Ettema T.J."/>
        </authorList>
    </citation>
    <scope>NUCLEOTIDE SEQUENCE</scope>
</reference>
<feature type="non-terminal residue" evidence="1">
    <location>
        <position position="1"/>
    </location>
</feature>